<dbReference type="AlphaFoldDB" id="A0A251UW14"/>
<dbReference type="InterPro" id="IPR042197">
    <property type="entry name" value="Apaf_helical"/>
</dbReference>
<gene>
    <name evidence="7" type="ORF">HannXRQ_Chr04g0095641</name>
    <name evidence="6" type="ORF">HanXRQr2_Chr04g0140401</name>
</gene>
<dbReference type="Gene3D" id="3.40.50.10140">
    <property type="entry name" value="Toll/interleukin-1 receptor homology (TIR) domain"/>
    <property type="match status" value="1"/>
</dbReference>
<keyword evidence="3" id="KW-0611">Plant defense</keyword>
<dbReference type="FunCoup" id="A0A251UW14">
    <property type="interactions" value="245"/>
</dbReference>
<dbReference type="SUPFAM" id="SSF52200">
    <property type="entry name" value="Toll/Interleukin receptor TIR domain"/>
    <property type="match status" value="1"/>
</dbReference>
<dbReference type="Pfam" id="PF00931">
    <property type="entry name" value="NB-ARC"/>
    <property type="match status" value="1"/>
</dbReference>
<dbReference type="InterPro" id="IPR036390">
    <property type="entry name" value="WH_DNA-bd_sf"/>
</dbReference>
<dbReference type="InterPro" id="IPR035897">
    <property type="entry name" value="Toll_tir_struct_dom_sf"/>
</dbReference>
<name>A0A251UW14_HELAN</name>
<dbReference type="GO" id="GO:0043531">
    <property type="term" value="F:ADP binding"/>
    <property type="evidence" value="ECO:0007669"/>
    <property type="project" value="InterPro"/>
</dbReference>
<keyword evidence="1" id="KW-0433">Leucine-rich repeat</keyword>
<evidence type="ECO:0000256" key="4">
    <source>
        <dbReference type="ARBA" id="ARBA00023027"/>
    </source>
</evidence>
<dbReference type="InterPro" id="IPR002182">
    <property type="entry name" value="NB-ARC"/>
</dbReference>
<dbReference type="PANTHER" id="PTHR11017">
    <property type="entry name" value="LEUCINE-RICH REPEAT-CONTAINING PROTEIN"/>
    <property type="match status" value="1"/>
</dbReference>
<dbReference type="Gene3D" id="3.40.50.300">
    <property type="entry name" value="P-loop containing nucleotide triphosphate hydrolases"/>
    <property type="match status" value="1"/>
</dbReference>
<keyword evidence="8" id="KW-1185">Reference proteome</keyword>
<proteinExistence type="predicted"/>
<dbReference type="InterPro" id="IPR000157">
    <property type="entry name" value="TIR_dom"/>
</dbReference>
<dbReference type="SUPFAM" id="SSF46785">
    <property type="entry name" value="Winged helix' DNA-binding domain"/>
    <property type="match status" value="1"/>
</dbReference>
<dbReference type="Proteomes" id="UP000215914">
    <property type="component" value="Chromosome 4"/>
</dbReference>
<evidence type="ECO:0000256" key="2">
    <source>
        <dbReference type="ARBA" id="ARBA00022737"/>
    </source>
</evidence>
<dbReference type="EMBL" id="CM007893">
    <property type="protein sequence ID" value="OTG27036.1"/>
    <property type="molecule type" value="Genomic_DNA"/>
</dbReference>
<dbReference type="Gene3D" id="3.80.10.10">
    <property type="entry name" value="Ribonuclease Inhibitor"/>
    <property type="match status" value="2"/>
</dbReference>
<dbReference type="Pfam" id="PF01582">
    <property type="entry name" value="TIR"/>
    <property type="match status" value="1"/>
</dbReference>
<reference evidence="6" key="3">
    <citation type="submission" date="2020-06" db="EMBL/GenBank/DDBJ databases">
        <title>Helianthus annuus Genome sequencing and assembly Release 2.</title>
        <authorList>
            <person name="Gouzy J."/>
            <person name="Langlade N."/>
            <person name="Munos S."/>
        </authorList>
    </citation>
    <scope>NUCLEOTIDE SEQUENCE</scope>
    <source>
        <tissue evidence="6">Leaves</tissue>
    </source>
</reference>
<evidence type="ECO:0000256" key="3">
    <source>
        <dbReference type="ARBA" id="ARBA00022821"/>
    </source>
</evidence>
<evidence type="ECO:0000259" key="5">
    <source>
        <dbReference type="PROSITE" id="PS50104"/>
    </source>
</evidence>
<dbReference type="InterPro" id="IPR044974">
    <property type="entry name" value="Disease_R_plants"/>
</dbReference>
<dbReference type="OrthoDB" id="1357022at2759"/>
<organism evidence="7 8">
    <name type="scientific">Helianthus annuus</name>
    <name type="common">Common sunflower</name>
    <dbReference type="NCBI Taxonomy" id="4232"/>
    <lineage>
        <taxon>Eukaryota</taxon>
        <taxon>Viridiplantae</taxon>
        <taxon>Streptophyta</taxon>
        <taxon>Embryophyta</taxon>
        <taxon>Tracheophyta</taxon>
        <taxon>Spermatophyta</taxon>
        <taxon>Magnoliopsida</taxon>
        <taxon>eudicotyledons</taxon>
        <taxon>Gunneridae</taxon>
        <taxon>Pentapetalae</taxon>
        <taxon>asterids</taxon>
        <taxon>campanulids</taxon>
        <taxon>Asterales</taxon>
        <taxon>Asteraceae</taxon>
        <taxon>Asteroideae</taxon>
        <taxon>Heliantheae alliance</taxon>
        <taxon>Heliantheae</taxon>
        <taxon>Helianthus</taxon>
    </lineage>
</organism>
<dbReference type="InParanoid" id="A0A251UW14"/>
<protein>
    <submittedName>
        <fullName evidence="7">Putative disease resistance protein (TIR-NBS-LRR class) family</fullName>
    </submittedName>
    <submittedName>
        <fullName evidence="6">TIR domain, P-loop containing nucleoside triphosphate hydrolase</fullName>
    </submittedName>
</protein>
<dbReference type="GO" id="GO:0007165">
    <property type="term" value="P:signal transduction"/>
    <property type="evidence" value="ECO:0007669"/>
    <property type="project" value="InterPro"/>
</dbReference>
<dbReference type="SMART" id="SM00255">
    <property type="entry name" value="TIR"/>
    <property type="match status" value="1"/>
</dbReference>
<sequence length="1099" mass="125779">MNILTPSTSLTLDILYIRRIHLSSTLPALPPTPKPTDLLLRRYPLPSQQKQKPIHSIALLSQLLRACDWPRHPLFTSASYLPHPLENNNLVNLLVQMNTSMASSSSSSHSTPASSSRSCKYDVFLSFRGDDTRKTFVDHLYSALTQHLIRVYKDDETLPRGESINQSLFEAIEESQIALIVFSKNYADSSWCLEELAHIMKCKHERELFVIPIFYDVEPTEVRNQIGKFGEAFSKQETKNVTKAEIWRKALVDVSSISGWELKNIANGHESQFIKKVVDTILDRLFALNSCVDECLVGMRTRFQDLKPLLDIGSGGVRMVGIWGVGGGGKTTLASSVYMEMSQHFQGHCILENVREDTSKHGLKKLQENILSSLFKKEVNVYSVIEGKHKMKEMLCHRKVLVVLDDVDELGQLEALAGKHNWFGSGSRIIITTRDEHLLRTHRVDHVYPIALLSNDDATQLFKRHAYNEKEPIEDYDKFSLRAISYASGHPLSLKVLGSFLYDKNKNEWISALEKLKDIPNPNVMNIIKTSYDGLESYEKELFLDIACFFRRWKADKVVQILEASGFHPKIGMKVLIQKALITIVDDIIDMHDVLEEMGHYIVREEHPNNPEKHSRLWINKEIKELCFKDERMEYDKTEAIIYKFGDSQDCDTSWLCKIVSKMKKLRLLSVITDGDLENVEGANFLSNELQYIYWFNYPASPFPHNFQPMKLAVLELYGSKQKELWKGYKHLPQLEVLELIYLQELISTPDFDGLPRLKRLILDCCYKLEEIHPSFRNHTSLEHLEVSYCSKLRLPTISQMKNIKVLQITSCDLKDGDIPYGIGELSNLQELDLCSNNFSRLDFNFSQLTRLKSLNVSWCDNLLELPELPSSLAIFAADKCWSLTLVKDFSTKCKHLCQVSLAVEVGWSDRLLQSMLKGTSIENGCMYLQLGDLKIPKGFTPLLRKGGSCRLELPENWCNDFTGFLMCAVTSYPFIMAGCDISMKQESGMDFEDDGVWKESDGGHYTTLVWYVSFGSLRHTTWWYQTHNAVSLKIESHLRIHGPDRYDYGFGVRLVEKKSRSGQTETSTDSSSHYTPKIKIQHDSTSELKVSLHPYCTD</sequence>
<dbReference type="EMBL" id="MNCJ02000319">
    <property type="protein sequence ID" value="KAF5808000.1"/>
    <property type="molecule type" value="Genomic_DNA"/>
</dbReference>
<dbReference type="PANTHER" id="PTHR11017:SF340">
    <property type="entry name" value="NB-ARC-RELATED"/>
    <property type="match status" value="1"/>
</dbReference>
<feature type="domain" description="TIR" evidence="5">
    <location>
        <begin position="119"/>
        <end position="285"/>
    </location>
</feature>
<dbReference type="PROSITE" id="PS50104">
    <property type="entry name" value="TIR"/>
    <property type="match status" value="1"/>
</dbReference>
<dbReference type="InterPro" id="IPR027417">
    <property type="entry name" value="P-loop_NTPase"/>
</dbReference>
<evidence type="ECO:0000313" key="6">
    <source>
        <dbReference type="EMBL" id="KAF5808000.1"/>
    </source>
</evidence>
<accession>A0A251UW14</accession>
<dbReference type="InterPro" id="IPR058192">
    <property type="entry name" value="WHD_ROQ1-like"/>
</dbReference>
<dbReference type="InterPro" id="IPR032675">
    <property type="entry name" value="LRR_dom_sf"/>
</dbReference>
<dbReference type="GO" id="GO:0016787">
    <property type="term" value="F:hydrolase activity"/>
    <property type="evidence" value="ECO:0007669"/>
    <property type="project" value="UniProtKB-KW"/>
</dbReference>
<dbReference type="FunFam" id="3.40.50.10140:FF:000007">
    <property type="entry name" value="Disease resistance protein (TIR-NBS-LRR class)"/>
    <property type="match status" value="1"/>
</dbReference>
<dbReference type="Pfam" id="PF23282">
    <property type="entry name" value="WHD_ROQ1"/>
    <property type="match status" value="1"/>
</dbReference>
<evidence type="ECO:0000313" key="8">
    <source>
        <dbReference type="Proteomes" id="UP000215914"/>
    </source>
</evidence>
<dbReference type="GO" id="GO:0006952">
    <property type="term" value="P:defense response"/>
    <property type="evidence" value="ECO:0007669"/>
    <property type="project" value="UniProtKB-KW"/>
</dbReference>
<dbReference type="OMA" id="SYHGLDE"/>
<keyword evidence="6" id="KW-0378">Hydrolase</keyword>
<evidence type="ECO:0000256" key="1">
    <source>
        <dbReference type="ARBA" id="ARBA00022614"/>
    </source>
</evidence>
<dbReference type="PRINTS" id="PR00364">
    <property type="entry name" value="DISEASERSIST"/>
</dbReference>
<dbReference type="Gramene" id="mRNA:HanXRQr2_Chr04g0140401">
    <property type="protein sequence ID" value="mRNA:HanXRQr2_Chr04g0140401"/>
    <property type="gene ID" value="HanXRQr2_Chr04g0140401"/>
</dbReference>
<reference evidence="7" key="2">
    <citation type="submission" date="2017-02" db="EMBL/GenBank/DDBJ databases">
        <title>Sunflower complete genome.</title>
        <authorList>
            <person name="Langlade N."/>
            <person name="Munos S."/>
        </authorList>
    </citation>
    <scope>NUCLEOTIDE SEQUENCE [LARGE SCALE GENOMIC DNA]</scope>
    <source>
        <tissue evidence="7">Leaves</tissue>
    </source>
</reference>
<dbReference type="Gene3D" id="1.10.8.430">
    <property type="entry name" value="Helical domain of apoptotic protease-activating factors"/>
    <property type="match status" value="1"/>
</dbReference>
<dbReference type="SUPFAM" id="SSF52058">
    <property type="entry name" value="L domain-like"/>
    <property type="match status" value="1"/>
</dbReference>
<keyword evidence="4" id="KW-0520">NAD</keyword>
<evidence type="ECO:0000313" key="7">
    <source>
        <dbReference type="EMBL" id="OTG27036.1"/>
    </source>
</evidence>
<keyword evidence="2" id="KW-0677">Repeat</keyword>
<dbReference type="SUPFAM" id="SSF52540">
    <property type="entry name" value="P-loop containing nucleoside triphosphate hydrolases"/>
    <property type="match status" value="1"/>
</dbReference>
<reference evidence="6 8" key="1">
    <citation type="journal article" date="2017" name="Nature">
        <title>The sunflower genome provides insights into oil metabolism, flowering and Asterid evolution.</title>
        <authorList>
            <person name="Badouin H."/>
            <person name="Gouzy J."/>
            <person name="Grassa C.J."/>
            <person name="Murat F."/>
            <person name="Staton S.E."/>
            <person name="Cottret L."/>
            <person name="Lelandais-Briere C."/>
            <person name="Owens G.L."/>
            <person name="Carrere S."/>
            <person name="Mayjonade B."/>
            <person name="Legrand L."/>
            <person name="Gill N."/>
            <person name="Kane N.C."/>
            <person name="Bowers J.E."/>
            <person name="Hubner S."/>
            <person name="Bellec A."/>
            <person name="Berard A."/>
            <person name="Berges H."/>
            <person name="Blanchet N."/>
            <person name="Boniface M.C."/>
            <person name="Brunel D."/>
            <person name="Catrice O."/>
            <person name="Chaidir N."/>
            <person name="Claudel C."/>
            <person name="Donnadieu C."/>
            <person name="Faraut T."/>
            <person name="Fievet G."/>
            <person name="Helmstetter N."/>
            <person name="King M."/>
            <person name="Knapp S.J."/>
            <person name="Lai Z."/>
            <person name="Le Paslier M.C."/>
            <person name="Lippi Y."/>
            <person name="Lorenzon L."/>
            <person name="Mandel J.R."/>
            <person name="Marage G."/>
            <person name="Marchand G."/>
            <person name="Marquand E."/>
            <person name="Bret-Mestries E."/>
            <person name="Morien E."/>
            <person name="Nambeesan S."/>
            <person name="Nguyen T."/>
            <person name="Pegot-Espagnet P."/>
            <person name="Pouilly N."/>
            <person name="Raftis F."/>
            <person name="Sallet E."/>
            <person name="Schiex T."/>
            <person name="Thomas J."/>
            <person name="Vandecasteele C."/>
            <person name="Vares D."/>
            <person name="Vear F."/>
            <person name="Vautrin S."/>
            <person name="Crespi M."/>
            <person name="Mangin B."/>
            <person name="Burke J.M."/>
            <person name="Salse J."/>
            <person name="Munos S."/>
            <person name="Vincourt P."/>
            <person name="Rieseberg L.H."/>
            <person name="Langlade N.B."/>
        </authorList>
    </citation>
    <scope>NUCLEOTIDE SEQUENCE [LARGE SCALE GENOMIC DNA]</scope>
    <source>
        <strain evidence="8">cv. SF193</strain>
        <tissue evidence="6">Leaves</tissue>
    </source>
</reference>